<organism evidence="5 6">
    <name type="scientific">Paremcibacter congregatus</name>
    <dbReference type="NCBI Taxonomy" id="2043170"/>
    <lineage>
        <taxon>Bacteria</taxon>
        <taxon>Pseudomonadati</taxon>
        <taxon>Pseudomonadota</taxon>
        <taxon>Alphaproteobacteria</taxon>
        <taxon>Emcibacterales</taxon>
        <taxon>Emcibacteraceae</taxon>
        <taxon>Paremcibacter</taxon>
    </lineage>
</organism>
<dbReference type="AlphaFoldDB" id="A0A2G4YST7"/>
<evidence type="ECO:0000259" key="4">
    <source>
        <dbReference type="PROSITE" id="PS51118"/>
    </source>
</evidence>
<dbReference type="Gene3D" id="1.10.10.10">
    <property type="entry name" value="Winged helix-like DNA-binding domain superfamily/Winged helix DNA-binding domain"/>
    <property type="match status" value="2"/>
</dbReference>
<protein>
    <submittedName>
        <fullName evidence="5">Transcriptional regulator</fullName>
    </submittedName>
</protein>
<keyword evidence="1" id="KW-0805">Transcription regulation</keyword>
<dbReference type="InterPro" id="IPR002577">
    <property type="entry name" value="HTH_HxlR"/>
</dbReference>
<feature type="domain" description="HTH hxlR-type" evidence="4">
    <location>
        <begin position="55"/>
        <end position="152"/>
    </location>
</feature>
<dbReference type="InterPro" id="IPR036388">
    <property type="entry name" value="WH-like_DNA-bd_sf"/>
</dbReference>
<dbReference type="PANTHER" id="PTHR33204">
    <property type="entry name" value="TRANSCRIPTIONAL REGULATOR, MARR FAMILY"/>
    <property type="match status" value="1"/>
</dbReference>
<keyword evidence="2" id="KW-0238">DNA-binding</keyword>
<dbReference type="GO" id="GO:0003677">
    <property type="term" value="F:DNA binding"/>
    <property type="evidence" value="ECO:0007669"/>
    <property type="project" value="UniProtKB-KW"/>
</dbReference>
<accession>A0A2G4YST7</accession>
<dbReference type="Pfam" id="PF01638">
    <property type="entry name" value="HxlR"/>
    <property type="match status" value="2"/>
</dbReference>
<dbReference type="InParanoid" id="A0A2G4YST7"/>
<feature type="domain" description="HTH hxlR-type" evidence="4">
    <location>
        <begin position="217"/>
        <end position="315"/>
    </location>
</feature>
<evidence type="ECO:0000313" key="5">
    <source>
        <dbReference type="EMBL" id="PHZ85401.1"/>
    </source>
</evidence>
<evidence type="ECO:0000256" key="1">
    <source>
        <dbReference type="ARBA" id="ARBA00023015"/>
    </source>
</evidence>
<dbReference type="SUPFAM" id="SSF46785">
    <property type="entry name" value="Winged helix' DNA-binding domain"/>
    <property type="match status" value="2"/>
</dbReference>
<dbReference type="PANTHER" id="PTHR33204:SF36">
    <property type="entry name" value="TRANSCRIPTIONAL REGULATORY PROTEIN"/>
    <property type="match status" value="1"/>
</dbReference>
<proteinExistence type="predicted"/>
<dbReference type="OrthoDB" id="9782219at2"/>
<dbReference type="InterPro" id="IPR036390">
    <property type="entry name" value="WH_DNA-bd_sf"/>
</dbReference>
<keyword evidence="3" id="KW-0804">Transcription</keyword>
<evidence type="ECO:0000256" key="2">
    <source>
        <dbReference type="ARBA" id="ARBA00023125"/>
    </source>
</evidence>
<gene>
    <name evidence="5" type="ORF">CRD36_08390</name>
</gene>
<dbReference type="EMBL" id="PDEM01000016">
    <property type="protein sequence ID" value="PHZ85401.1"/>
    <property type="molecule type" value="Genomic_DNA"/>
</dbReference>
<name>A0A2G4YST7_9PROT</name>
<keyword evidence="6" id="KW-1185">Reference proteome</keyword>
<evidence type="ECO:0000313" key="6">
    <source>
        <dbReference type="Proteomes" id="UP000229730"/>
    </source>
</evidence>
<comment type="caution">
    <text evidence="5">The sequence shown here is derived from an EMBL/GenBank/DDBJ whole genome shotgun (WGS) entry which is preliminary data.</text>
</comment>
<reference evidence="5 6" key="1">
    <citation type="submission" date="2017-10" db="EMBL/GenBank/DDBJ databases">
        <title>Frigbacter circumglobatus gen. nov. sp. nov., isolated from sediment cultured in situ.</title>
        <authorList>
            <person name="Zhao Z."/>
        </authorList>
    </citation>
    <scope>NUCLEOTIDE SEQUENCE [LARGE SCALE GENOMIC DNA]</scope>
    <source>
        <strain evidence="5 6">ZYL</strain>
    </source>
</reference>
<dbReference type="Proteomes" id="UP000229730">
    <property type="component" value="Unassembled WGS sequence"/>
</dbReference>
<sequence length="353" mass="40567">MISCNFSNCNIFCLKIVTFIKRLNKKVPLSKCYLHLRKISLSSGHMSVLEHVRASSITRTLNIIGDRWTLIILRDAFLGVTRFRDWQAKNNMARSILINRLNKLVEVGCFKKVLYQERPARHEYQLTEQGKRLYPIAILIWKWEETWYTRDADIPAKLIHKPCGHTLQPVMKCDVCDGEITLKNISYKDGPGAGQDCQVAPRHQRRSRISVKNKDEAMMMERAADIIGDRWSNLALSAAYLGIRRFDDIQSELKIATNILSNRLSHLVDSGLLQKVLYSDKPARYEYRLTDKGRDLFPVMLAMMTWGDDWLCEGRGVPFLIIHTTCGAESHPQVKCAQCSKELISSDVQFSFD</sequence>
<dbReference type="PROSITE" id="PS51118">
    <property type="entry name" value="HTH_HXLR"/>
    <property type="match status" value="2"/>
</dbReference>
<evidence type="ECO:0000256" key="3">
    <source>
        <dbReference type="ARBA" id="ARBA00023163"/>
    </source>
</evidence>